<dbReference type="InterPro" id="IPR001969">
    <property type="entry name" value="Aspartic_peptidase_AS"/>
</dbReference>
<dbReference type="Pfam" id="PF00026">
    <property type="entry name" value="Asp"/>
    <property type="match status" value="1"/>
</dbReference>
<evidence type="ECO:0000313" key="5">
    <source>
        <dbReference type="WBParaSite" id="ASIM_0002027201-mRNA-1"/>
    </source>
</evidence>
<dbReference type="InterPro" id="IPR034164">
    <property type="entry name" value="Pepsin-like_dom"/>
</dbReference>
<dbReference type="OrthoDB" id="771136at2759"/>
<dbReference type="InterPro" id="IPR033121">
    <property type="entry name" value="PEPTIDASE_A1"/>
</dbReference>
<dbReference type="Gene3D" id="2.40.70.10">
    <property type="entry name" value="Acid Proteases"/>
    <property type="match status" value="2"/>
</dbReference>
<dbReference type="EMBL" id="UYRR01037682">
    <property type="protein sequence ID" value="VDK71123.1"/>
    <property type="molecule type" value="Genomic_DNA"/>
</dbReference>
<dbReference type="Proteomes" id="UP000267096">
    <property type="component" value="Unassembled WGS sequence"/>
</dbReference>
<reference evidence="5" key="1">
    <citation type="submission" date="2017-02" db="UniProtKB">
        <authorList>
            <consortium name="WormBaseParasite"/>
        </authorList>
    </citation>
    <scope>IDENTIFICATION</scope>
</reference>
<feature type="domain" description="Peptidase A1" evidence="2">
    <location>
        <begin position="1"/>
        <end position="180"/>
    </location>
</feature>
<dbReference type="InterPro" id="IPR001461">
    <property type="entry name" value="Aspartic_peptidase_A1"/>
</dbReference>
<evidence type="ECO:0000256" key="1">
    <source>
        <dbReference type="ARBA" id="ARBA00007447"/>
    </source>
</evidence>
<comment type="similarity">
    <text evidence="1">Belongs to the peptidase A1 family.</text>
</comment>
<reference evidence="3 4" key="2">
    <citation type="submission" date="2018-11" db="EMBL/GenBank/DDBJ databases">
        <authorList>
            <consortium name="Pathogen Informatics"/>
        </authorList>
    </citation>
    <scope>NUCLEOTIDE SEQUENCE [LARGE SCALE GENOMIC DNA]</scope>
</reference>
<dbReference type="PANTHER" id="PTHR47966">
    <property type="entry name" value="BETA-SITE APP-CLEAVING ENZYME, ISOFORM A-RELATED"/>
    <property type="match status" value="1"/>
</dbReference>
<dbReference type="InterPro" id="IPR021109">
    <property type="entry name" value="Peptidase_aspartic_dom_sf"/>
</dbReference>
<protein>
    <submittedName>
        <fullName evidence="5">Peptidase A1 domain-containing protein</fullName>
    </submittedName>
</protein>
<evidence type="ECO:0000313" key="3">
    <source>
        <dbReference type="EMBL" id="VDK71123.1"/>
    </source>
</evidence>
<name>A0A0M3KH08_ANISI</name>
<evidence type="ECO:0000259" key="2">
    <source>
        <dbReference type="PROSITE" id="PS51767"/>
    </source>
</evidence>
<dbReference type="PANTHER" id="PTHR47966:SF51">
    <property type="entry name" value="BETA-SITE APP-CLEAVING ENZYME, ISOFORM A-RELATED"/>
    <property type="match status" value="1"/>
</dbReference>
<dbReference type="CDD" id="cd05471">
    <property type="entry name" value="pepsin_like"/>
    <property type="match status" value="1"/>
</dbReference>
<dbReference type="PROSITE" id="PS51767">
    <property type="entry name" value="PEPTIDASE_A1"/>
    <property type="match status" value="1"/>
</dbReference>
<dbReference type="SUPFAM" id="SSF50630">
    <property type="entry name" value="Acid proteases"/>
    <property type="match status" value="1"/>
</dbReference>
<evidence type="ECO:0000313" key="4">
    <source>
        <dbReference type="Proteomes" id="UP000267096"/>
    </source>
</evidence>
<keyword evidence="4" id="KW-1185">Reference proteome</keyword>
<dbReference type="GO" id="GO:0006508">
    <property type="term" value="P:proteolysis"/>
    <property type="evidence" value="ECO:0007669"/>
    <property type="project" value="InterPro"/>
</dbReference>
<proteinExistence type="inferred from homology"/>
<dbReference type="PROSITE" id="PS00141">
    <property type="entry name" value="ASP_PROTEASE"/>
    <property type="match status" value="1"/>
</dbReference>
<sequence length="180" mass="20228">MANGLTSPLGYAQPMEQIFHSSKCPEKVFAFWMNPNEESENGGELTLCGIDHSHYTVTFSTGELAWIPVISSNAWQVPIDAVNIGDQVIGTQMEGLFDTGSALIVVPSAQYYQIVAAVGAQYDGERFWTYCMYVDWQLPLTFTFNGKQYDIPASAYWLTVRNGYLIIHHIEIQCDMLDRP</sequence>
<accession>A0A0M3KH08</accession>
<dbReference type="GO" id="GO:0004190">
    <property type="term" value="F:aspartic-type endopeptidase activity"/>
    <property type="evidence" value="ECO:0007669"/>
    <property type="project" value="InterPro"/>
</dbReference>
<organism evidence="5">
    <name type="scientific">Anisakis simplex</name>
    <name type="common">Herring worm</name>
    <dbReference type="NCBI Taxonomy" id="6269"/>
    <lineage>
        <taxon>Eukaryota</taxon>
        <taxon>Metazoa</taxon>
        <taxon>Ecdysozoa</taxon>
        <taxon>Nematoda</taxon>
        <taxon>Chromadorea</taxon>
        <taxon>Rhabditida</taxon>
        <taxon>Spirurina</taxon>
        <taxon>Ascaridomorpha</taxon>
        <taxon>Ascaridoidea</taxon>
        <taxon>Anisakidae</taxon>
        <taxon>Anisakis</taxon>
        <taxon>Anisakis simplex complex</taxon>
    </lineage>
</organism>
<dbReference type="AlphaFoldDB" id="A0A0M3KH08"/>
<dbReference type="WBParaSite" id="ASIM_0002027201-mRNA-1">
    <property type="protein sequence ID" value="ASIM_0002027201-mRNA-1"/>
    <property type="gene ID" value="ASIM_0002027201"/>
</dbReference>
<gene>
    <name evidence="3" type="ORF">ASIM_LOCUS19656</name>
</gene>